<organism evidence="2 3">
    <name type="scientific">Candidatus Limivivens merdigallinarum</name>
    <dbReference type="NCBI Taxonomy" id="2840859"/>
    <lineage>
        <taxon>Bacteria</taxon>
        <taxon>Bacillati</taxon>
        <taxon>Bacillota</taxon>
        <taxon>Clostridia</taxon>
        <taxon>Lachnospirales</taxon>
        <taxon>Lachnospiraceae</taxon>
        <taxon>Lachnospiraceae incertae sedis</taxon>
        <taxon>Candidatus Limivivens</taxon>
    </lineage>
</organism>
<dbReference type="EMBL" id="DVFT01000200">
    <property type="protein sequence ID" value="HIQ97589.1"/>
    <property type="molecule type" value="Genomic_DNA"/>
</dbReference>
<dbReference type="AlphaFoldDB" id="A0A9D0ZXJ4"/>
<evidence type="ECO:0000256" key="1">
    <source>
        <dbReference type="SAM" id="SignalP"/>
    </source>
</evidence>
<protein>
    <submittedName>
        <fullName evidence="2">DUF4358 domain-containing protein</fullName>
    </submittedName>
</protein>
<evidence type="ECO:0000313" key="2">
    <source>
        <dbReference type="EMBL" id="HIQ97589.1"/>
    </source>
</evidence>
<accession>A0A9D0ZXJ4</accession>
<name>A0A9D0ZXJ4_9FIRM</name>
<keyword evidence="1" id="KW-0732">Signal</keyword>
<proteinExistence type="predicted"/>
<dbReference type="InterPro" id="IPR025648">
    <property type="entry name" value="DUF4358"/>
</dbReference>
<comment type="caution">
    <text evidence="2">The sequence shown here is derived from an EMBL/GenBank/DDBJ whole genome shotgun (WGS) entry which is preliminary data.</text>
</comment>
<feature type="signal peptide" evidence="1">
    <location>
        <begin position="1"/>
        <end position="19"/>
    </location>
</feature>
<dbReference type="Proteomes" id="UP000886886">
    <property type="component" value="Unassembled WGS sequence"/>
</dbReference>
<sequence length="156" mass="16617">MKKFSFASIILLCMLLLTACDGGGSKGVSIAPADLAKQLAEETVTSDTLSEVSSDILASTYFVDMDQVEAASAYLNSGASACEATVIQTKDSSYAKEVETLFQNRVDSQTELYSSYNATETSKLNAAIIRTSGNYVVLCVCDDTDKAEEILTEAGF</sequence>
<reference evidence="2" key="1">
    <citation type="submission" date="2020-10" db="EMBL/GenBank/DDBJ databases">
        <authorList>
            <person name="Gilroy R."/>
        </authorList>
    </citation>
    <scope>NUCLEOTIDE SEQUENCE</scope>
    <source>
        <strain evidence="2">ChiSjej3B21-11622</strain>
    </source>
</reference>
<gene>
    <name evidence="2" type="ORF">IAB26_13655</name>
</gene>
<evidence type="ECO:0000313" key="3">
    <source>
        <dbReference type="Proteomes" id="UP000886886"/>
    </source>
</evidence>
<reference evidence="2" key="2">
    <citation type="journal article" date="2021" name="PeerJ">
        <title>Extensive microbial diversity within the chicken gut microbiome revealed by metagenomics and culture.</title>
        <authorList>
            <person name="Gilroy R."/>
            <person name="Ravi A."/>
            <person name="Getino M."/>
            <person name="Pursley I."/>
            <person name="Horton D.L."/>
            <person name="Alikhan N.F."/>
            <person name="Baker D."/>
            <person name="Gharbi K."/>
            <person name="Hall N."/>
            <person name="Watson M."/>
            <person name="Adriaenssens E.M."/>
            <person name="Foster-Nyarko E."/>
            <person name="Jarju S."/>
            <person name="Secka A."/>
            <person name="Antonio M."/>
            <person name="Oren A."/>
            <person name="Chaudhuri R.R."/>
            <person name="La Ragione R."/>
            <person name="Hildebrand F."/>
            <person name="Pallen M.J."/>
        </authorList>
    </citation>
    <scope>NUCLEOTIDE SEQUENCE</scope>
    <source>
        <strain evidence="2">ChiSjej3B21-11622</strain>
    </source>
</reference>
<dbReference type="Pfam" id="PF14270">
    <property type="entry name" value="DUF4358"/>
    <property type="match status" value="1"/>
</dbReference>
<feature type="chain" id="PRO_5039468630" evidence="1">
    <location>
        <begin position="20"/>
        <end position="156"/>
    </location>
</feature>
<dbReference type="PROSITE" id="PS51257">
    <property type="entry name" value="PROKAR_LIPOPROTEIN"/>
    <property type="match status" value="1"/>
</dbReference>